<dbReference type="CDD" id="cd00037">
    <property type="entry name" value="CLECT"/>
    <property type="match status" value="2"/>
</dbReference>
<dbReference type="SMART" id="SM00034">
    <property type="entry name" value="CLECT"/>
    <property type="match status" value="2"/>
</dbReference>
<gene>
    <name evidence="2" type="ORF">ElyMa_006323000</name>
</gene>
<organism evidence="2 3">
    <name type="scientific">Elysia marginata</name>
    <dbReference type="NCBI Taxonomy" id="1093978"/>
    <lineage>
        <taxon>Eukaryota</taxon>
        <taxon>Metazoa</taxon>
        <taxon>Spiralia</taxon>
        <taxon>Lophotrochozoa</taxon>
        <taxon>Mollusca</taxon>
        <taxon>Gastropoda</taxon>
        <taxon>Heterobranchia</taxon>
        <taxon>Euthyneura</taxon>
        <taxon>Panpulmonata</taxon>
        <taxon>Sacoglossa</taxon>
        <taxon>Placobranchoidea</taxon>
        <taxon>Plakobranchidae</taxon>
        <taxon>Elysia</taxon>
    </lineage>
</organism>
<dbReference type="PANTHER" id="PTHR22801:SF63">
    <property type="entry name" value="C-TYPE LECTIN DOMAIN-CONTAINING PROTEIN"/>
    <property type="match status" value="1"/>
</dbReference>
<dbReference type="PROSITE" id="PS50041">
    <property type="entry name" value="C_TYPE_LECTIN_2"/>
    <property type="match status" value="2"/>
</dbReference>
<feature type="domain" description="C-type lectin" evidence="1">
    <location>
        <begin position="247"/>
        <end position="336"/>
    </location>
</feature>
<keyword evidence="3" id="KW-1185">Reference proteome</keyword>
<dbReference type="EMBL" id="BMAT01012698">
    <property type="protein sequence ID" value="GFR97391.1"/>
    <property type="molecule type" value="Genomic_DNA"/>
</dbReference>
<dbReference type="InterPro" id="IPR001304">
    <property type="entry name" value="C-type_lectin-like"/>
</dbReference>
<keyword evidence="2" id="KW-0675">Receptor</keyword>
<dbReference type="InterPro" id="IPR016187">
    <property type="entry name" value="CTDL_fold"/>
</dbReference>
<name>A0AAV4HHR1_9GAST</name>
<dbReference type="InterPro" id="IPR016186">
    <property type="entry name" value="C-type_lectin-like/link_sf"/>
</dbReference>
<dbReference type="Proteomes" id="UP000762676">
    <property type="component" value="Unassembled WGS sequence"/>
</dbReference>
<dbReference type="InterPro" id="IPR050801">
    <property type="entry name" value="Ca-Dep_Lectins_ImmuneDev"/>
</dbReference>
<dbReference type="SUPFAM" id="SSF56436">
    <property type="entry name" value="C-type lectin-like"/>
    <property type="match status" value="2"/>
</dbReference>
<reference evidence="2 3" key="1">
    <citation type="journal article" date="2021" name="Elife">
        <title>Chloroplast acquisition without the gene transfer in kleptoplastic sea slugs, Plakobranchus ocellatus.</title>
        <authorList>
            <person name="Maeda T."/>
            <person name="Takahashi S."/>
            <person name="Yoshida T."/>
            <person name="Shimamura S."/>
            <person name="Takaki Y."/>
            <person name="Nagai Y."/>
            <person name="Toyoda A."/>
            <person name="Suzuki Y."/>
            <person name="Arimoto A."/>
            <person name="Ishii H."/>
            <person name="Satoh N."/>
            <person name="Nishiyama T."/>
            <person name="Hasebe M."/>
            <person name="Maruyama T."/>
            <person name="Minagawa J."/>
            <person name="Obokata J."/>
            <person name="Shigenobu S."/>
        </authorList>
    </citation>
    <scope>NUCLEOTIDE SEQUENCE [LARGE SCALE GENOMIC DNA]</scope>
</reference>
<evidence type="ECO:0000259" key="1">
    <source>
        <dbReference type="PROSITE" id="PS50041"/>
    </source>
</evidence>
<dbReference type="AlphaFoldDB" id="A0AAV4HHR1"/>
<sequence length="362" mass="41109">MNYTEIVASRNVRQNPGQARVGNRMKTLFIFCTVFFLKVQSRQIDSLCPPGLLSTVNSKYIQTRDGSCFHFVVSRWRTYSKANEDCNKHGGTLALPKTKSLNDFLTDQLLNTYGQFEEAWIGLQDRKDETKFVWEDNSELGWNNFAPGNGPDNDWIVRGVEDCVALNPEKDGLWYDHQCDSNLLSWATRANPSKIYICQYTMSPRIDVVDFPTGVRMASNTSKAVSVNETCPTGLLSAVGSQYLQVWSGLCFHFVISRWRTYSKANKDCNKHGGTLALPKTKSLNDFLTDQLLNVYGQFEEAWIGLQDRKDETKFVWEDNSELGWNNFAPGNGPDNDWIDMTVPQLAPSAMMLSIESLQRSR</sequence>
<comment type="caution">
    <text evidence="2">The sequence shown here is derived from an EMBL/GenBank/DDBJ whole genome shotgun (WGS) entry which is preliminary data.</text>
</comment>
<feature type="domain" description="C-type lectin" evidence="1">
    <location>
        <begin position="64"/>
        <end position="180"/>
    </location>
</feature>
<protein>
    <submittedName>
        <fullName evidence="2">Macrophage mannose receptor 1-like</fullName>
    </submittedName>
</protein>
<dbReference type="Pfam" id="PF00059">
    <property type="entry name" value="Lectin_C"/>
    <property type="match status" value="2"/>
</dbReference>
<proteinExistence type="predicted"/>
<evidence type="ECO:0000313" key="2">
    <source>
        <dbReference type="EMBL" id="GFR97391.1"/>
    </source>
</evidence>
<accession>A0AAV4HHR1</accession>
<dbReference type="Gene3D" id="3.10.100.10">
    <property type="entry name" value="Mannose-Binding Protein A, subunit A"/>
    <property type="match status" value="2"/>
</dbReference>
<dbReference type="PANTHER" id="PTHR22801">
    <property type="entry name" value="LITHOSTATHINE"/>
    <property type="match status" value="1"/>
</dbReference>
<evidence type="ECO:0000313" key="3">
    <source>
        <dbReference type="Proteomes" id="UP000762676"/>
    </source>
</evidence>